<dbReference type="InterPro" id="IPR026699">
    <property type="entry name" value="Exosome_RNA_bind1/RRP40/RRP4"/>
</dbReference>
<evidence type="ECO:0000259" key="1">
    <source>
        <dbReference type="Pfam" id="PF18311"/>
    </source>
</evidence>
<accession>B6TTE1</accession>
<dbReference type="GO" id="GO:0000178">
    <property type="term" value="C:exosome (RNase complex)"/>
    <property type="evidence" value="ECO:0007669"/>
    <property type="project" value="InterPro"/>
</dbReference>
<organism evidence="2">
    <name type="scientific">Zea mays</name>
    <name type="common">Maize</name>
    <dbReference type="NCBI Taxonomy" id="4577"/>
    <lineage>
        <taxon>Eukaryota</taxon>
        <taxon>Viridiplantae</taxon>
        <taxon>Streptophyta</taxon>
        <taxon>Embryophyta</taxon>
        <taxon>Tracheophyta</taxon>
        <taxon>Spermatophyta</taxon>
        <taxon>Magnoliopsida</taxon>
        <taxon>Liliopsida</taxon>
        <taxon>Poales</taxon>
        <taxon>Poaceae</taxon>
        <taxon>PACMAD clade</taxon>
        <taxon>Panicoideae</taxon>
        <taxon>Andropogonodae</taxon>
        <taxon>Andropogoneae</taxon>
        <taxon>Tripsacinae</taxon>
        <taxon>Zea</taxon>
    </lineage>
</organism>
<name>B6TTE1_MAIZE</name>
<proteinExistence type="evidence at transcript level"/>
<dbReference type="FunFam" id="2.40.50.100:FF:000054">
    <property type="entry name" value="Exosome complex exonuclease RRP40"/>
    <property type="match status" value="1"/>
</dbReference>
<dbReference type="EMBL" id="EU968256">
    <property type="protein sequence ID" value="ACG40374.1"/>
    <property type="molecule type" value="mRNA"/>
</dbReference>
<dbReference type="GO" id="GO:0003723">
    <property type="term" value="F:RNA binding"/>
    <property type="evidence" value="ECO:0007669"/>
    <property type="project" value="InterPro"/>
</dbReference>
<protein>
    <recommendedName>
        <fullName evidence="1">Exosome complex exonuclease Rrp40 N-terminal domain-containing protein</fullName>
    </recommendedName>
</protein>
<evidence type="ECO:0000313" key="2">
    <source>
        <dbReference type="EMBL" id="ACG40374.1"/>
    </source>
</evidence>
<dbReference type="PANTHER" id="PTHR21321:SF1">
    <property type="entry name" value="EXOSOME COMPLEX COMPONENT RRP40"/>
    <property type="match status" value="1"/>
</dbReference>
<feature type="domain" description="Exosome complex exonuclease Rrp40 N-terminal" evidence="1">
    <location>
        <begin position="33"/>
        <end position="70"/>
    </location>
</feature>
<dbReference type="AlphaFoldDB" id="B6TTE1"/>
<sequence>MESRRTAPFPLVDSYVAPGDVVLDLCEMNNQTIKFGAGLFQECDTIQATSAGKLRLLKPNKYWIENSHKRVR</sequence>
<dbReference type="SUPFAM" id="SSF110324">
    <property type="entry name" value="Ribosomal L27 protein-like"/>
    <property type="match status" value="1"/>
</dbReference>
<dbReference type="PANTHER" id="PTHR21321">
    <property type="entry name" value="PNAS-3 RELATED"/>
    <property type="match status" value="1"/>
</dbReference>
<dbReference type="Pfam" id="PF18311">
    <property type="entry name" value="Rrp40_N"/>
    <property type="match status" value="1"/>
</dbReference>
<dbReference type="Gene3D" id="2.40.50.100">
    <property type="match status" value="1"/>
</dbReference>
<dbReference type="InterPro" id="IPR041054">
    <property type="entry name" value="Rrp40_N_euk"/>
</dbReference>
<reference evidence="2" key="1">
    <citation type="journal article" date="2009" name="Plant Mol. Biol.">
        <title>Insights into corn genes derived from large-scale cDNA sequencing.</title>
        <authorList>
            <person name="Alexandrov N.N."/>
            <person name="Brover V.V."/>
            <person name="Freidin S."/>
            <person name="Troukhan M.E."/>
            <person name="Tatarinova T.V."/>
            <person name="Zhang H."/>
            <person name="Swaller T.J."/>
            <person name="Lu Y.P."/>
            <person name="Bouck J."/>
            <person name="Flavell R.B."/>
            <person name="Feldmann K.A."/>
        </authorList>
    </citation>
    <scope>NUCLEOTIDE SEQUENCE</scope>
</reference>